<accession>A0A1G7XXJ9</accession>
<gene>
    <name evidence="2" type="ORF">SAMN04489796_101860</name>
</gene>
<dbReference type="RefSeq" id="WP_092466329.1">
    <property type="nucleotide sequence ID" value="NZ_FNCZ01000001.1"/>
</dbReference>
<feature type="transmembrane region" description="Helical" evidence="1">
    <location>
        <begin position="157"/>
        <end position="178"/>
    </location>
</feature>
<keyword evidence="3" id="KW-1185">Reference proteome</keyword>
<keyword evidence="1" id="KW-0472">Membrane</keyword>
<protein>
    <recommendedName>
        <fullName evidence="4">DUF4271 domain-containing protein</fullName>
    </recommendedName>
</protein>
<dbReference type="AlphaFoldDB" id="A0A1G7XXJ9"/>
<organism evidence="2 3">
    <name type="scientific">Winogradskyella thalassocola</name>
    <dbReference type="NCBI Taxonomy" id="262004"/>
    <lineage>
        <taxon>Bacteria</taxon>
        <taxon>Pseudomonadati</taxon>
        <taxon>Bacteroidota</taxon>
        <taxon>Flavobacteriia</taxon>
        <taxon>Flavobacteriales</taxon>
        <taxon>Flavobacteriaceae</taxon>
        <taxon>Winogradskyella</taxon>
    </lineage>
</organism>
<feature type="transmembrane region" description="Helical" evidence="1">
    <location>
        <begin position="90"/>
        <end position="109"/>
    </location>
</feature>
<dbReference type="InterPro" id="IPR025367">
    <property type="entry name" value="DUF4271"/>
</dbReference>
<evidence type="ECO:0000256" key="1">
    <source>
        <dbReference type="SAM" id="Phobius"/>
    </source>
</evidence>
<evidence type="ECO:0008006" key="4">
    <source>
        <dbReference type="Google" id="ProtNLM"/>
    </source>
</evidence>
<name>A0A1G7XXJ9_9FLAO</name>
<dbReference type="OrthoDB" id="1438590at2"/>
<dbReference type="Pfam" id="PF14093">
    <property type="entry name" value="DUF4271"/>
    <property type="match status" value="1"/>
</dbReference>
<keyword evidence="1" id="KW-0812">Transmembrane</keyword>
<dbReference type="EMBL" id="FNCZ01000001">
    <property type="protein sequence ID" value="SDG88878.1"/>
    <property type="molecule type" value="Genomic_DNA"/>
</dbReference>
<dbReference type="STRING" id="262004.SAMN04489796_101860"/>
<feature type="transmembrane region" description="Helical" evidence="1">
    <location>
        <begin position="60"/>
        <end position="78"/>
    </location>
</feature>
<proteinExistence type="predicted"/>
<evidence type="ECO:0000313" key="3">
    <source>
        <dbReference type="Proteomes" id="UP000199492"/>
    </source>
</evidence>
<keyword evidence="1" id="KW-1133">Transmembrane helix</keyword>
<feature type="transmembrane region" description="Helical" evidence="1">
    <location>
        <begin position="6"/>
        <end position="27"/>
    </location>
</feature>
<feature type="transmembrane region" description="Helical" evidence="1">
    <location>
        <begin position="133"/>
        <end position="151"/>
    </location>
</feature>
<sequence>MRNYITHEWFTIFTIIGLFTIVVAKYLNTLRFNDFLYVIGNSKYLKIYAKDQKFIDQFDSFLFINLSLSLSIFIYFAYNTFVTPVGFELMSFLKLTFAVSTVIIIKTLLERLIGSLFEIDSLIDDYLFQKTTFKNFSGLIFLIANLFLLYTDIRMTIIIISAISIVCLINVIGFLSSFKTHQKSINPNFFYFLLYLCALEISPYILLFKVIREYNV</sequence>
<feature type="transmembrane region" description="Helical" evidence="1">
    <location>
        <begin position="190"/>
        <end position="211"/>
    </location>
</feature>
<dbReference type="Proteomes" id="UP000199492">
    <property type="component" value="Unassembled WGS sequence"/>
</dbReference>
<evidence type="ECO:0000313" key="2">
    <source>
        <dbReference type="EMBL" id="SDG88878.1"/>
    </source>
</evidence>
<reference evidence="3" key="1">
    <citation type="submission" date="2016-10" db="EMBL/GenBank/DDBJ databases">
        <authorList>
            <person name="Varghese N."/>
            <person name="Submissions S."/>
        </authorList>
    </citation>
    <scope>NUCLEOTIDE SEQUENCE [LARGE SCALE GENOMIC DNA]</scope>
    <source>
        <strain evidence="3">DSM 15363</strain>
    </source>
</reference>